<organism evidence="2 3">
    <name type="scientific">Dreissena polymorpha</name>
    <name type="common">Zebra mussel</name>
    <name type="synonym">Mytilus polymorpha</name>
    <dbReference type="NCBI Taxonomy" id="45954"/>
    <lineage>
        <taxon>Eukaryota</taxon>
        <taxon>Metazoa</taxon>
        <taxon>Spiralia</taxon>
        <taxon>Lophotrochozoa</taxon>
        <taxon>Mollusca</taxon>
        <taxon>Bivalvia</taxon>
        <taxon>Autobranchia</taxon>
        <taxon>Heteroconchia</taxon>
        <taxon>Euheterodonta</taxon>
        <taxon>Imparidentia</taxon>
        <taxon>Neoheterodontei</taxon>
        <taxon>Myida</taxon>
        <taxon>Dreissenoidea</taxon>
        <taxon>Dreissenidae</taxon>
        <taxon>Dreissena</taxon>
    </lineage>
</organism>
<accession>A0A9D4RGL2</accession>
<dbReference type="PANTHER" id="PTHR19324">
    <property type="entry name" value="PERFORIN-LIKE PROTEIN 1"/>
    <property type="match status" value="1"/>
</dbReference>
<feature type="domain" description="Apextrin C-terminal" evidence="1">
    <location>
        <begin position="334"/>
        <end position="537"/>
    </location>
</feature>
<evidence type="ECO:0000313" key="3">
    <source>
        <dbReference type="Proteomes" id="UP000828390"/>
    </source>
</evidence>
<dbReference type="InterPro" id="IPR031569">
    <property type="entry name" value="ApeC"/>
</dbReference>
<dbReference type="AlphaFoldDB" id="A0A9D4RGL2"/>
<evidence type="ECO:0000313" key="2">
    <source>
        <dbReference type="EMBL" id="KAH3865545.1"/>
    </source>
</evidence>
<evidence type="ECO:0000259" key="1">
    <source>
        <dbReference type="Pfam" id="PF16977"/>
    </source>
</evidence>
<dbReference type="Pfam" id="PF16977">
    <property type="entry name" value="ApeC"/>
    <property type="match status" value="1"/>
</dbReference>
<reference evidence="2" key="1">
    <citation type="journal article" date="2019" name="bioRxiv">
        <title>The Genome of the Zebra Mussel, Dreissena polymorpha: A Resource for Invasive Species Research.</title>
        <authorList>
            <person name="McCartney M.A."/>
            <person name="Auch B."/>
            <person name="Kono T."/>
            <person name="Mallez S."/>
            <person name="Zhang Y."/>
            <person name="Obille A."/>
            <person name="Becker A."/>
            <person name="Abrahante J.E."/>
            <person name="Garbe J."/>
            <person name="Badalamenti J.P."/>
            <person name="Herman A."/>
            <person name="Mangelson H."/>
            <person name="Liachko I."/>
            <person name="Sullivan S."/>
            <person name="Sone E.D."/>
            <person name="Koren S."/>
            <person name="Silverstein K.A.T."/>
            <person name="Beckman K.B."/>
            <person name="Gohl D.M."/>
        </authorList>
    </citation>
    <scope>NUCLEOTIDE SEQUENCE</scope>
    <source>
        <strain evidence="2">Duluth1</strain>
        <tissue evidence="2">Whole animal</tissue>
    </source>
</reference>
<proteinExistence type="predicted"/>
<gene>
    <name evidence="2" type="ORF">DPMN_028585</name>
</gene>
<dbReference type="PANTHER" id="PTHR19324:SF33">
    <property type="entry name" value="MUCIN-5AC"/>
    <property type="match status" value="1"/>
</dbReference>
<dbReference type="Proteomes" id="UP000828390">
    <property type="component" value="Unassembled WGS sequence"/>
</dbReference>
<comment type="caution">
    <text evidence="2">The sequence shown here is derived from an EMBL/GenBank/DDBJ whole genome shotgun (WGS) entry which is preliminary data.</text>
</comment>
<sequence>MTYFAANVSGTPLQYVGIGYNLLTGNPLLGRDPGLLLDKRILQLTGSSSEVREASFSLNRTCHNDAVTRTLVHGSQSLQKEMKTLVQPSNTHQNSLTVHAFVYNFVFNTQRADFENANSVYHDSLTTCKIGSAQYQGNSTAPFGNFSVSRNFAKAVCKLSSANTTTFKKFLDEWGTSVVLSVDLGTKTLYRSRESTQQIFQNIQATDPTLLVHSGPFNGYSSSLTINEHTYSTSSTAQQSSTQNLIMTAGGTIPVPMGLTIVPISDIIRSEYFASVFDILVADKSCPYSIYSGDLDTISAKVTAALKNYNADKQYETHINQVLTDHGLQIPVTWPRGTYGLMKTASGCPGEHVSWLQGSRFQDTEDISSRNSFPSDITRFLAGSFASNNIQTEFCIKSQFQVSEYDDDWPRGAYCLLKKGNCPTGFQSGSIFWDDESLFNTNSASGTLPDGDYGYNTRIYYCCRNDGPTSSQIILPNDRPFVLLRYGMTCQNVHSMQMKELSVYWDDDDLSNSDSASGMHPYDDGGGDDHRLHFCYYQKSSPGTSIVG</sequence>
<protein>
    <recommendedName>
        <fullName evidence="1">Apextrin C-terminal domain-containing protein</fullName>
    </recommendedName>
</protein>
<keyword evidence="3" id="KW-1185">Reference proteome</keyword>
<reference evidence="2" key="2">
    <citation type="submission" date="2020-11" db="EMBL/GenBank/DDBJ databases">
        <authorList>
            <person name="McCartney M.A."/>
            <person name="Auch B."/>
            <person name="Kono T."/>
            <person name="Mallez S."/>
            <person name="Becker A."/>
            <person name="Gohl D.M."/>
            <person name="Silverstein K.A.T."/>
            <person name="Koren S."/>
            <person name="Bechman K.B."/>
            <person name="Herman A."/>
            <person name="Abrahante J.E."/>
            <person name="Garbe J."/>
        </authorList>
    </citation>
    <scope>NUCLEOTIDE SEQUENCE</scope>
    <source>
        <strain evidence="2">Duluth1</strain>
        <tissue evidence="2">Whole animal</tissue>
    </source>
</reference>
<dbReference type="EMBL" id="JAIWYP010000002">
    <property type="protein sequence ID" value="KAH3865545.1"/>
    <property type="molecule type" value="Genomic_DNA"/>
</dbReference>
<name>A0A9D4RGL2_DREPO</name>